<dbReference type="PANTHER" id="PTHR13789:SF309">
    <property type="entry name" value="PUTATIVE (AFU_ORTHOLOGUE AFUA_6G14510)-RELATED"/>
    <property type="match status" value="1"/>
</dbReference>
<dbReference type="InterPro" id="IPR036188">
    <property type="entry name" value="FAD/NAD-bd_sf"/>
</dbReference>
<evidence type="ECO:0000313" key="4">
    <source>
        <dbReference type="EMBL" id="MCH6169219.1"/>
    </source>
</evidence>
<protein>
    <submittedName>
        <fullName evidence="4">FAD-dependent oxidoreductase</fullName>
    </submittedName>
</protein>
<name>A0ABS9TL05_9PSEU</name>
<dbReference type="PANTHER" id="PTHR13789">
    <property type="entry name" value="MONOOXYGENASE"/>
    <property type="match status" value="1"/>
</dbReference>
<evidence type="ECO:0000256" key="2">
    <source>
        <dbReference type="ARBA" id="ARBA00023033"/>
    </source>
</evidence>
<keyword evidence="1" id="KW-0560">Oxidoreductase</keyword>
<feature type="domain" description="FAD dependent oxidoreductase" evidence="3">
    <location>
        <begin position="3"/>
        <end position="75"/>
    </location>
</feature>
<proteinExistence type="predicted"/>
<dbReference type="RefSeq" id="WP_241039867.1">
    <property type="nucleotide sequence ID" value="NZ_BAAAJF010000021.1"/>
</dbReference>
<sequence>MARITVIGAGLNGLATALLLARDGHSVTVLERDAGQPEGDADGQWQNWERPGVSQFRLPHIMQALWRQLMERELPEVIDELVRLGGVRMGPLDMMPPAVTGGSRPGDEDLRMMLARRPVVEGALATVAARTPGVTIRRGAKAEALVAAADASGVPHVNGVVIDGGETVPADLVVDAMGRNTTIDRMLAGIGAQRPEEQSEDLGFVYYCRHFRNESPRPAPSAILFYEGMSLLWVPADENTFGLAFVAASNDRELRALRDVQAWDRAAALIPDLVPLLAMSTPLTDVQVMSGGPDRHRSFVVDGEPVATGVVAVGDSVVRTNPSLGRGSSIGMAQACVLRDVLREVGPDRPAELARRFDEVIDAVVGKMYRLTLDQDQNRMAEIQADIAGTPYPPASEAWALQRRVRQIMMQEPDVLRFFMRSALQIEALDVTAIPPALRARIEAEKADGPSYPPAGPTRAQLLAAVAGADQPAESVA</sequence>
<dbReference type="EMBL" id="JAKXMK010000024">
    <property type="protein sequence ID" value="MCH6169219.1"/>
    <property type="molecule type" value="Genomic_DNA"/>
</dbReference>
<dbReference type="Pfam" id="PF01266">
    <property type="entry name" value="DAO"/>
    <property type="match status" value="1"/>
</dbReference>
<dbReference type="Gene3D" id="3.50.50.60">
    <property type="entry name" value="FAD/NAD(P)-binding domain"/>
    <property type="match status" value="1"/>
</dbReference>
<evidence type="ECO:0000256" key="1">
    <source>
        <dbReference type="ARBA" id="ARBA00023002"/>
    </source>
</evidence>
<keyword evidence="2" id="KW-0503">Monooxygenase</keyword>
<dbReference type="SUPFAM" id="SSF51905">
    <property type="entry name" value="FAD/NAD(P)-binding domain"/>
    <property type="match status" value="1"/>
</dbReference>
<evidence type="ECO:0000313" key="5">
    <source>
        <dbReference type="Proteomes" id="UP001299970"/>
    </source>
</evidence>
<reference evidence="4 5" key="1">
    <citation type="submission" date="2022-03" db="EMBL/GenBank/DDBJ databases">
        <title>Pseudonocardia alaer sp. nov., a novel actinomycete isolated from reed forest soil.</title>
        <authorList>
            <person name="Wang L."/>
        </authorList>
    </citation>
    <scope>NUCLEOTIDE SEQUENCE [LARGE SCALE GENOMIC DNA]</scope>
    <source>
        <strain evidence="4 5">Y-16303</strain>
    </source>
</reference>
<accession>A0ABS9TL05</accession>
<gene>
    <name evidence="4" type="ORF">MMF94_26280</name>
</gene>
<comment type="caution">
    <text evidence="4">The sequence shown here is derived from an EMBL/GenBank/DDBJ whole genome shotgun (WGS) entry which is preliminary data.</text>
</comment>
<dbReference type="InterPro" id="IPR006076">
    <property type="entry name" value="FAD-dep_OxRdtase"/>
</dbReference>
<dbReference type="InterPro" id="IPR050493">
    <property type="entry name" value="FAD-dep_Monooxygenase_BioMet"/>
</dbReference>
<evidence type="ECO:0000259" key="3">
    <source>
        <dbReference type="Pfam" id="PF01266"/>
    </source>
</evidence>
<dbReference type="PRINTS" id="PR00420">
    <property type="entry name" value="RNGMNOXGNASE"/>
</dbReference>
<keyword evidence="5" id="KW-1185">Reference proteome</keyword>
<dbReference type="Proteomes" id="UP001299970">
    <property type="component" value="Unassembled WGS sequence"/>
</dbReference>
<organism evidence="4 5">
    <name type="scientific">Pseudonocardia alaniniphila</name>
    <dbReference type="NCBI Taxonomy" id="75291"/>
    <lineage>
        <taxon>Bacteria</taxon>
        <taxon>Bacillati</taxon>
        <taxon>Actinomycetota</taxon>
        <taxon>Actinomycetes</taxon>
        <taxon>Pseudonocardiales</taxon>
        <taxon>Pseudonocardiaceae</taxon>
        <taxon>Pseudonocardia</taxon>
    </lineage>
</organism>